<dbReference type="EMBL" id="NCKW01015609">
    <property type="protein sequence ID" value="POM62296.1"/>
    <property type="molecule type" value="Genomic_DNA"/>
</dbReference>
<dbReference type="OrthoDB" id="126085at2759"/>
<evidence type="ECO:0000313" key="1">
    <source>
        <dbReference type="EMBL" id="POM62296.1"/>
    </source>
</evidence>
<organism evidence="1 2">
    <name type="scientific">Phytophthora palmivora</name>
    <dbReference type="NCBI Taxonomy" id="4796"/>
    <lineage>
        <taxon>Eukaryota</taxon>
        <taxon>Sar</taxon>
        <taxon>Stramenopiles</taxon>
        <taxon>Oomycota</taxon>
        <taxon>Peronosporomycetes</taxon>
        <taxon>Peronosporales</taxon>
        <taxon>Peronosporaceae</taxon>
        <taxon>Phytophthora</taxon>
    </lineage>
</organism>
<protein>
    <submittedName>
        <fullName evidence="1">Gag protein</fullName>
    </submittedName>
</protein>
<keyword evidence="2" id="KW-1185">Reference proteome</keyword>
<evidence type="ECO:0000313" key="2">
    <source>
        <dbReference type="Proteomes" id="UP000237271"/>
    </source>
</evidence>
<gene>
    <name evidence="1" type="ORF">PHPALM_28571</name>
</gene>
<proteinExistence type="predicted"/>
<sequence>MSITSARASLPLELHEYIQEMRVLAASLVGNPLPEHIQMTVFMDSLKVGPSRTQLFRVHANTTEEAIWIALQEEYNRRQARSPTSVWQGHNVSAGAVQ</sequence>
<accession>A0A2P4X9S7</accession>
<dbReference type="Proteomes" id="UP000237271">
    <property type="component" value="Unassembled WGS sequence"/>
</dbReference>
<comment type="caution">
    <text evidence="1">The sequence shown here is derived from an EMBL/GenBank/DDBJ whole genome shotgun (WGS) entry which is preliminary data.</text>
</comment>
<dbReference type="AlphaFoldDB" id="A0A2P4X9S7"/>
<name>A0A2P4X9S7_9STRA</name>
<reference evidence="1 2" key="1">
    <citation type="journal article" date="2017" name="Genome Biol. Evol.">
        <title>Phytophthora megakarya and P. palmivora, closely related causal agents of cacao black pod rot, underwent increases in genome sizes and gene numbers by different mechanisms.</title>
        <authorList>
            <person name="Ali S.S."/>
            <person name="Shao J."/>
            <person name="Lary D.J."/>
            <person name="Kronmiller B."/>
            <person name="Shen D."/>
            <person name="Strem M.D."/>
            <person name="Amoako-Attah I."/>
            <person name="Akrofi A.Y."/>
            <person name="Begoude B.A."/>
            <person name="Ten Hoopen G.M."/>
            <person name="Coulibaly K."/>
            <person name="Kebe B.I."/>
            <person name="Melnick R.L."/>
            <person name="Guiltinan M.J."/>
            <person name="Tyler B.M."/>
            <person name="Meinhardt L.W."/>
            <person name="Bailey B.A."/>
        </authorList>
    </citation>
    <scope>NUCLEOTIDE SEQUENCE [LARGE SCALE GENOMIC DNA]</scope>
    <source>
        <strain evidence="2">sbr112.9</strain>
    </source>
</reference>